<name>A0A0A3IVV2_9BACL</name>
<keyword evidence="3" id="KW-1185">Reference proteome</keyword>
<dbReference type="eggNOG" id="COG0786">
    <property type="taxonomic scope" value="Bacteria"/>
</dbReference>
<dbReference type="Pfam" id="PF03616">
    <property type="entry name" value="Glt_symporter"/>
    <property type="match status" value="1"/>
</dbReference>
<sequence length="442" mass="47313">MTLSSLQGDLVIIGVFLIIGFILRELIKPLQKIFLPASVIGGVIALISGQQVLGWVELPSSFSQFSGVLINIIMTALILGISLNFEKAKSYMDYTLVSLGVYGLQAGVGILIGAAFIIFWPLLPEGWGVMGVFSFFGGHGTAGAAGAVFADLGIEGNLGIGMILATIGLISGVVIGMIIINYGVRKGWAKYIQDAKSRPNWFYGGSLPKEQQKSIGTEKVTSMSINGLALQFGLILVAMFLGKVLIQSLTLILPFLSVLPELTYGMVGAMIIWPLMVLTKLDVYVDKKTINSINGLLLEIVILTAIATISIELATTFFVPLMIYSIIMVVLTIFIALYFCKKFCSTEWFEKAMAIFGAGTGHAGVALMLVRTIDPDSKSSAAEALGVASGLTAWLKFFVALLPLLLLQGMVLPLIMMFGMGIVSLGLGWFLFARRGSKGVKA</sequence>
<feature type="transmembrane region" description="Helical" evidence="1">
    <location>
        <begin position="293"/>
        <end position="311"/>
    </location>
</feature>
<accession>A0A0A3IVV2</accession>
<feature type="transmembrane region" description="Helical" evidence="1">
    <location>
        <begin position="385"/>
        <end position="407"/>
    </location>
</feature>
<feature type="transmembrane region" description="Helical" evidence="1">
    <location>
        <begin position="97"/>
        <end position="123"/>
    </location>
</feature>
<dbReference type="GO" id="GO:0016020">
    <property type="term" value="C:membrane"/>
    <property type="evidence" value="ECO:0007669"/>
    <property type="project" value="InterPro"/>
</dbReference>
<reference evidence="2 3" key="1">
    <citation type="submission" date="2014-02" db="EMBL/GenBank/DDBJ databases">
        <title>Draft genome sequence of Lysinibacillus manganicus DSM 26584T.</title>
        <authorList>
            <person name="Zhang F."/>
            <person name="Wang G."/>
            <person name="Zhang L."/>
        </authorList>
    </citation>
    <scope>NUCLEOTIDE SEQUENCE [LARGE SCALE GENOMIC DNA]</scope>
    <source>
        <strain evidence="2 3">DSM 26584</strain>
    </source>
</reference>
<dbReference type="Proteomes" id="UP000030416">
    <property type="component" value="Unassembled WGS sequence"/>
</dbReference>
<dbReference type="PANTHER" id="PTHR36178:SF1">
    <property type="entry name" value="SODIUM_GLUTAMATE SYMPORTER"/>
    <property type="match status" value="1"/>
</dbReference>
<feature type="transmembrane region" description="Helical" evidence="1">
    <location>
        <begin position="414"/>
        <end position="432"/>
    </location>
</feature>
<feature type="transmembrane region" description="Helical" evidence="1">
    <location>
        <begin position="158"/>
        <end position="180"/>
    </location>
</feature>
<feature type="transmembrane region" description="Helical" evidence="1">
    <location>
        <begin position="262"/>
        <end position="281"/>
    </location>
</feature>
<protein>
    <recommendedName>
        <fullName evidence="4">Sodium:glutamate symporter</fullName>
    </recommendedName>
</protein>
<keyword evidence="1" id="KW-0812">Transmembrane</keyword>
<evidence type="ECO:0000256" key="1">
    <source>
        <dbReference type="SAM" id="Phobius"/>
    </source>
</evidence>
<evidence type="ECO:0000313" key="3">
    <source>
        <dbReference type="Proteomes" id="UP000030416"/>
    </source>
</evidence>
<dbReference type="InterPro" id="IPR004445">
    <property type="entry name" value="GltS"/>
</dbReference>
<keyword evidence="1" id="KW-0472">Membrane</keyword>
<organism evidence="2 3">
    <name type="scientific">Ureibacillus manganicus DSM 26584</name>
    <dbReference type="NCBI Taxonomy" id="1384049"/>
    <lineage>
        <taxon>Bacteria</taxon>
        <taxon>Bacillati</taxon>
        <taxon>Bacillota</taxon>
        <taxon>Bacilli</taxon>
        <taxon>Bacillales</taxon>
        <taxon>Caryophanaceae</taxon>
        <taxon>Ureibacillus</taxon>
    </lineage>
</organism>
<feature type="transmembrane region" description="Helical" evidence="1">
    <location>
        <begin position="317"/>
        <end position="340"/>
    </location>
</feature>
<dbReference type="RefSeq" id="WP_036185352.1">
    <property type="nucleotide sequence ID" value="NZ_AVDA01000008.1"/>
</dbReference>
<dbReference type="EMBL" id="JPVN01000008">
    <property type="protein sequence ID" value="KGR78952.1"/>
    <property type="molecule type" value="Genomic_DNA"/>
</dbReference>
<evidence type="ECO:0000313" key="2">
    <source>
        <dbReference type="EMBL" id="KGR78952.1"/>
    </source>
</evidence>
<dbReference type="GO" id="GO:0015501">
    <property type="term" value="F:glutamate:sodium symporter activity"/>
    <property type="evidence" value="ECO:0007669"/>
    <property type="project" value="InterPro"/>
</dbReference>
<gene>
    <name evidence="2" type="ORF">CD29_07940</name>
</gene>
<dbReference type="AlphaFoldDB" id="A0A0A3IVV2"/>
<keyword evidence="1" id="KW-1133">Transmembrane helix</keyword>
<feature type="transmembrane region" description="Helical" evidence="1">
    <location>
        <begin position="65"/>
        <end position="85"/>
    </location>
</feature>
<evidence type="ECO:0008006" key="4">
    <source>
        <dbReference type="Google" id="ProtNLM"/>
    </source>
</evidence>
<feature type="transmembrane region" description="Helical" evidence="1">
    <location>
        <begin position="33"/>
        <end position="53"/>
    </location>
</feature>
<feature type="transmembrane region" description="Helical" evidence="1">
    <location>
        <begin position="232"/>
        <end position="256"/>
    </location>
</feature>
<comment type="caution">
    <text evidence="2">The sequence shown here is derived from an EMBL/GenBank/DDBJ whole genome shotgun (WGS) entry which is preliminary data.</text>
</comment>
<feature type="transmembrane region" description="Helical" evidence="1">
    <location>
        <begin position="6"/>
        <end position="26"/>
    </location>
</feature>
<proteinExistence type="predicted"/>
<dbReference type="GO" id="GO:0015813">
    <property type="term" value="P:L-glutamate transmembrane transport"/>
    <property type="evidence" value="ECO:0007669"/>
    <property type="project" value="InterPro"/>
</dbReference>
<dbReference type="PANTHER" id="PTHR36178">
    <property type="entry name" value="SLR0625 PROTEIN"/>
    <property type="match status" value="1"/>
</dbReference>
<feature type="transmembrane region" description="Helical" evidence="1">
    <location>
        <begin position="352"/>
        <end position="373"/>
    </location>
</feature>